<dbReference type="Gramene" id="PHT65528">
    <property type="protein sequence ID" value="PHT65528"/>
    <property type="gene ID" value="T459_29953"/>
</dbReference>
<accession>A0A2G2Y715</accession>
<dbReference type="CDD" id="cd09272">
    <property type="entry name" value="RNase_HI_RT_Ty1"/>
    <property type="match status" value="1"/>
</dbReference>
<dbReference type="PANTHER" id="PTHR11439">
    <property type="entry name" value="GAG-POL-RELATED RETROTRANSPOSON"/>
    <property type="match status" value="1"/>
</dbReference>
<reference evidence="1 2" key="2">
    <citation type="journal article" date="2017" name="Genome Biol.">
        <title>New reference genome sequences of hot pepper reveal the massive evolution of plant disease-resistance genes by retroduplication.</title>
        <authorList>
            <person name="Kim S."/>
            <person name="Park J."/>
            <person name="Yeom S.I."/>
            <person name="Kim Y.M."/>
            <person name="Seo E."/>
            <person name="Kim K.T."/>
            <person name="Kim M.S."/>
            <person name="Lee J.M."/>
            <person name="Cheong K."/>
            <person name="Shin H.S."/>
            <person name="Kim S.B."/>
            <person name="Han K."/>
            <person name="Lee J."/>
            <person name="Park M."/>
            <person name="Lee H.A."/>
            <person name="Lee H.Y."/>
            <person name="Lee Y."/>
            <person name="Oh S."/>
            <person name="Lee J.H."/>
            <person name="Choi E."/>
            <person name="Choi E."/>
            <person name="Lee S.E."/>
            <person name="Jeon J."/>
            <person name="Kim H."/>
            <person name="Choi G."/>
            <person name="Song H."/>
            <person name="Lee J."/>
            <person name="Lee S.C."/>
            <person name="Kwon J.K."/>
            <person name="Lee H.Y."/>
            <person name="Koo N."/>
            <person name="Hong Y."/>
            <person name="Kim R.W."/>
            <person name="Kang W.H."/>
            <person name="Huh J.H."/>
            <person name="Kang B.C."/>
            <person name="Yang T.J."/>
            <person name="Lee Y.H."/>
            <person name="Bennetzen J.L."/>
            <person name="Choi D."/>
        </authorList>
    </citation>
    <scope>NUCLEOTIDE SEQUENCE [LARGE SCALE GENOMIC DNA]</scope>
    <source>
        <strain evidence="2">cv. CM334</strain>
    </source>
</reference>
<sequence length="159" mass="18097">MKRSRAERFFATTAENQVIKKLITQKSKGMKIAKQALRRKIMMKLEVVPLSTSEAEYIATTLAACEAVWLRRLVADFNQKSSGVTKIFCNDRSAITMTKKPAFHSRKMYIDVFYHYIRSLVSTGEIALKSCDTNEQATNIFTKSLPQAKHEFLRGQLGV</sequence>
<evidence type="ECO:0008006" key="3">
    <source>
        <dbReference type="Google" id="ProtNLM"/>
    </source>
</evidence>
<comment type="caution">
    <text evidence="1">The sequence shown here is derived from an EMBL/GenBank/DDBJ whole genome shotgun (WGS) entry which is preliminary data.</text>
</comment>
<gene>
    <name evidence="1" type="ORF">T459_29953</name>
</gene>
<proteinExistence type="predicted"/>
<dbReference type="STRING" id="4072.A0A2G2Y715"/>
<keyword evidence="2" id="KW-1185">Reference proteome</keyword>
<dbReference type="PANTHER" id="PTHR11439:SF463">
    <property type="entry name" value="REVERSE TRANSCRIPTASE TY1_COPIA-TYPE DOMAIN-CONTAINING PROTEIN"/>
    <property type="match status" value="1"/>
</dbReference>
<dbReference type="Proteomes" id="UP000222542">
    <property type="component" value="Unassembled WGS sequence"/>
</dbReference>
<evidence type="ECO:0000313" key="1">
    <source>
        <dbReference type="EMBL" id="PHT65528.1"/>
    </source>
</evidence>
<name>A0A2G2Y715_CAPAN</name>
<protein>
    <recommendedName>
        <fullName evidence="3">Retrovirus-related Pol polyprotein from transposon TNT 1-94</fullName>
    </recommendedName>
</protein>
<dbReference type="AlphaFoldDB" id="A0A2G2Y715"/>
<organism evidence="1 2">
    <name type="scientific">Capsicum annuum</name>
    <name type="common">Capsicum pepper</name>
    <dbReference type="NCBI Taxonomy" id="4072"/>
    <lineage>
        <taxon>Eukaryota</taxon>
        <taxon>Viridiplantae</taxon>
        <taxon>Streptophyta</taxon>
        <taxon>Embryophyta</taxon>
        <taxon>Tracheophyta</taxon>
        <taxon>Spermatophyta</taxon>
        <taxon>Magnoliopsida</taxon>
        <taxon>eudicotyledons</taxon>
        <taxon>Gunneridae</taxon>
        <taxon>Pentapetalae</taxon>
        <taxon>asterids</taxon>
        <taxon>lamiids</taxon>
        <taxon>Solanales</taxon>
        <taxon>Solanaceae</taxon>
        <taxon>Solanoideae</taxon>
        <taxon>Capsiceae</taxon>
        <taxon>Capsicum</taxon>
    </lineage>
</organism>
<dbReference type="EMBL" id="AYRZ02000012">
    <property type="protein sequence ID" value="PHT65528.1"/>
    <property type="molecule type" value="Genomic_DNA"/>
</dbReference>
<evidence type="ECO:0000313" key="2">
    <source>
        <dbReference type="Proteomes" id="UP000222542"/>
    </source>
</evidence>
<reference evidence="1 2" key="1">
    <citation type="journal article" date="2014" name="Nat. Genet.">
        <title>Genome sequence of the hot pepper provides insights into the evolution of pungency in Capsicum species.</title>
        <authorList>
            <person name="Kim S."/>
            <person name="Park M."/>
            <person name="Yeom S.I."/>
            <person name="Kim Y.M."/>
            <person name="Lee J.M."/>
            <person name="Lee H.A."/>
            <person name="Seo E."/>
            <person name="Choi J."/>
            <person name="Cheong K."/>
            <person name="Kim K.T."/>
            <person name="Jung K."/>
            <person name="Lee G.W."/>
            <person name="Oh S.K."/>
            <person name="Bae C."/>
            <person name="Kim S.B."/>
            <person name="Lee H.Y."/>
            <person name="Kim S.Y."/>
            <person name="Kim M.S."/>
            <person name="Kang B.C."/>
            <person name="Jo Y.D."/>
            <person name="Yang H.B."/>
            <person name="Jeong H.J."/>
            <person name="Kang W.H."/>
            <person name="Kwon J.K."/>
            <person name="Shin C."/>
            <person name="Lim J.Y."/>
            <person name="Park J.H."/>
            <person name="Huh J.H."/>
            <person name="Kim J.S."/>
            <person name="Kim B.D."/>
            <person name="Cohen O."/>
            <person name="Paran I."/>
            <person name="Suh M.C."/>
            <person name="Lee S.B."/>
            <person name="Kim Y.K."/>
            <person name="Shin Y."/>
            <person name="Noh S.J."/>
            <person name="Park J."/>
            <person name="Seo Y.S."/>
            <person name="Kwon S.Y."/>
            <person name="Kim H.A."/>
            <person name="Park J.M."/>
            <person name="Kim H.J."/>
            <person name="Choi S.B."/>
            <person name="Bosland P.W."/>
            <person name="Reeves G."/>
            <person name="Jo S.H."/>
            <person name="Lee B.W."/>
            <person name="Cho H.T."/>
            <person name="Choi H.S."/>
            <person name="Lee M.S."/>
            <person name="Yu Y."/>
            <person name="Do Choi Y."/>
            <person name="Park B.S."/>
            <person name="van Deynze A."/>
            <person name="Ashrafi H."/>
            <person name="Hill T."/>
            <person name="Kim W.T."/>
            <person name="Pai H.S."/>
            <person name="Ahn H.K."/>
            <person name="Yeam I."/>
            <person name="Giovannoni J.J."/>
            <person name="Rose J.K."/>
            <person name="Sorensen I."/>
            <person name="Lee S.J."/>
            <person name="Kim R.W."/>
            <person name="Choi I.Y."/>
            <person name="Choi B.S."/>
            <person name="Lim J.S."/>
            <person name="Lee Y.H."/>
            <person name="Choi D."/>
        </authorList>
    </citation>
    <scope>NUCLEOTIDE SEQUENCE [LARGE SCALE GENOMIC DNA]</scope>
    <source>
        <strain evidence="2">cv. CM334</strain>
    </source>
</reference>